<dbReference type="InterPro" id="IPR003661">
    <property type="entry name" value="HisK_dim/P_dom"/>
</dbReference>
<keyword evidence="8 9" id="KW-0472">Membrane</keyword>
<sequence length="545" mass="61955">MVKNSLWKRMVLGYVVITLLMLSMSFYLIFRLKHLNQASTSILSKDIPSIESEEKLLKILLEQVSSEKKYTITKDPAFLDIFAAKKDEFVHRLDLVNKLIQINNETNNIFNKFNTLYVKYLRANWFYPPGATEDARNSKELITITAQIETLYNLYLRITAKEFILLKYNTNDSSYSFMGEEKDKTIDQLRNAINNLIILQQAGLFKKMGLFQETVQKSTKISLAIMLFAITFVAVFSFFFIRSIYRPINALKAATDHIAQGDLEHRINITSNDEIGSLGRSFNEMSKKLEQLDTMKSDFISNISHNLKTPLTAIKEANELMLDKIAGQISFEQMKLLNIIKGNTLRLILMINDLLDISRIEAGLMRYNFQPAQIRDVISESIEDVRFLTEKKGIFIQYEDDSLVPHVLLDRGKIAQIMDNLLSNSIKFTPTGGVITIKAFVVDASMLSPIFAQQGKLNNIQSFLQISISDTGIGIPKEHQNSIFDKFQQVVNKRESGIKGTGLGLFIAKHIVEDHGGNIWLESNCGSGSTFHFTLPLRVDFVLNA</sequence>
<gene>
    <name evidence="13" type="ORF">KsCSTR_31380</name>
    <name evidence="12" type="ORF">kuste4321</name>
</gene>
<dbReference type="CDD" id="cd06225">
    <property type="entry name" value="HAMP"/>
    <property type="match status" value="1"/>
</dbReference>
<comment type="subcellular location">
    <subcellularLocation>
        <location evidence="2">Membrane</location>
    </subcellularLocation>
</comment>
<evidence type="ECO:0000256" key="5">
    <source>
        <dbReference type="ARBA" id="ARBA00022679"/>
    </source>
</evidence>
<dbReference type="EC" id="2.7.13.3" evidence="3"/>
<dbReference type="EMBL" id="CP049055">
    <property type="protein sequence ID" value="QII12517.1"/>
    <property type="molecule type" value="Genomic_DNA"/>
</dbReference>
<dbReference type="Gene3D" id="3.30.565.10">
    <property type="entry name" value="Histidine kinase-like ATPase, C-terminal domain"/>
    <property type="match status" value="1"/>
</dbReference>
<keyword evidence="9" id="KW-1133">Transmembrane helix</keyword>
<dbReference type="InterPro" id="IPR036097">
    <property type="entry name" value="HisK_dim/P_sf"/>
</dbReference>
<feature type="transmembrane region" description="Helical" evidence="9">
    <location>
        <begin position="221"/>
        <end position="241"/>
    </location>
</feature>
<protein>
    <recommendedName>
        <fullName evidence="3">histidine kinase</fullName>
        <ecNumber evidence="3">2.7.13.3</ecNumber>
    </recommendedName>
</protein>
<dbReference type="Pfam" id="PF00672">
    <property type="entry name" value="HAMP"/>
    <property type="match status" value="1"/>
</dbReference>
<dbReference type="Gene3D" id="1.10.287.130">
    <property type="match status" value="1"/>
</dbReference>
<dbReference type="EMBL" id="CT573071">
    <property type="protein sequence ID" value="CAJ75083.1"/>
    <property type="molecule type" value="Genomic_DNA"/>
</dbReference>
<dbReference type="FunFam" id="1.10.287.130:FF:000001">
    <property type="entry name" value="Two-component sensor histidine kinase"/>
    <property type="match status" value="1"/>
</dbReference>
<dbReference type="GO" id="GO:0000155">
    <property type="term" value="F:phosphorelay sensor kinase activity"/>
    <property type="evidence" value="ECO:0007669"/>
    <property type="project" value="InterPro"/>
</dbReference>
<keyword evidence="6 12" id="KW-0418">Kinase</keyword>
<name>Q1Q502_KUEST</name>
<evidence type="ECO:0000256" key="6">
    <source>
        <dbReference type="ARBA" id="ARBA00022777"/>
    </source>
</evidence>
<dbReference type="PROSITE" id="PS50885">
    <property type="entry name" value="HAMP"/>
    <property type="match status" value="1"/>
</dbReference>
<dbReference type="SMART" id="SM00387">
    <property type="entry name" value="HATPase_c"/>
    <property type="match status" value="1"/>
</dbReference>
<dbReference type="PROSITE" id="PS50109">
    <property type="entry name" value="HIS_KIN"/>
    <property type="match status" value="1"/>
</dbReference>
<dbReference type="PRINTS" id="PR00344">
    <property type="entry name" value="BCTRLSENSOR"/>
</dbReference>
<dbReference type="Pfam" id="PF02518">
    <property type="entry name" value="HATPase_c"/>
    <property type="match status" value="1"/>
</dbReference>
<feature type="transmembrane region" description="Helical" evidence="9">
    <location>
        <begin position="12"/>
        <end position="30"/>
    </location>
</feature>
<evidence type="ECO:0000256" key="1">
    <source>
        <dbReference type="ARBA" id="ARBA00000085"/>
    </source>
</evidence>
<dbReference type="Pfam" id="PF00512">
    <property type="entry name" value="HisKA"/>
    <property type="match status" value="1"/>
</dbReference>
<feature type="domain" description="HAMP" evidence="11">
    <location>
        <begin position="242"/>
        <end position="294"/>
    </location>
</feature>
<evidence type="ECO:0000259" key="11">
    <source>
        <dbReference type="PROSITE" id="PS50885"/>
    </source>
</evidence>
<evidence type="ECO:0000256" key="3">
    <source>
        <dbReference type="ARBA" id="ARBA00012438"/>
    </source>
</evidence>
<dbReference type="SUPFAM" id="SSF158472">
    <property type="entry name" value="HAMP domain-like"/>
    <property type="match status" value="1"/>
</dbReference>
<dbReference type="SUPFAM" id="SSF47384">
    <property type="entry name" value="Homodimeric domain of signal transducing histidine kinase"/>
    <property type="match status" value="1"/>
</dbReference>
<dbReference type="InterPro" id="IPR004358">
    <property type="entry name" value="Sig_transdc_His_kin-like_C"/>
</dbReference>
<dbReference type="Proteomes" id="UP000501926">
    <property type="component" value="Chromosome"/>
</dbReference>
<evidence type="ECO:0000256" key="2">
    <source>
        <dbReference type="ARBA" id="ARBA00004370"/>
    </source>
</evidence>
<evidence type="ECO:0000256" key="7">
    <source>
        <dbReference type="ARBA" id="ARBA00023012"/>
    </source>
</evidence>
<accession>Q1Q502</accession>
<keyword evidence="5 13" id="KW-0808">Transferase</keyword>
<dbReference type="RefSeq" id="WP_099323734.1">
    <property type="nucleotide sequence ID" value="NZ_CP049055.1"/>
</dbReference>
<dbReference type="SUPFAM" id="SSF55874">
    <property type="entry name" value="ATPase domain of HSP90 chaperone/DNA topoisomerase II/histidine kinase"/>
    <property type="match status" value="1"/>
</dbReference>
<dbReference type="GO" id="GO:0009927">
    <property type="term" value="F:histidine phosphotransfer kinase activity"/>
    <property type="evidence" value="ECO:0007669"/>
    <property type="project" value="TreeGrafter"/>
</dbReference>
<dbReference type="PANTHER" id="PTHR43047:SF72">
    <property type="entry name" value="OSMOSENSING HISTIDINE PROTEIN KINASE SLN1"/>
    <property type="match status" value="1"/>
</dbReference>
<keyword evidence="9" id="KW-0812">Transmembrane</keyword>
<dbReference type="InterPro" id="IPR003594">
    <property type="entry name" value="HATPase_dom"/>
</dbReference>
<dbReference type="OrthoDB" id="9813151at2"/>
<evidence type="ECO:0000313" key="14">
    <source>
        <dbReference type="Proteomes" id="UP000501926"/>
    </source>
</evidence>
<evidence type="ECO:0000256" key="9">
    <source>
        <dbReference type="SAM" id="Phobius"/>
    </source>
</evidence>
<proteinExistence type="predicted"/>
<comment type="catalytic activity">
    <reaction evidence="1">
        <text>ATP + protein L-histidine = ADP + protein N-phospho-L-histidine.</text>
        <dbReference type="EC" id="2.7.13.3"/>
    </reaction>
</comment>
<keyword evidence="4" id="KW-0597">Phosphoprotein</keyword>
<dbReference type="SMART" id="SM00388">
    <property type="entry name" value="HisKA"/>
    <property type="match status" value="1"/>
</dbReference>
<keyword evidence="7" id="KW-0902">Two-component regulatory system</keyword>
<feature type="domain" description="Histidine kinase" evidence="10">
    <location>
        <begin position="302"/>
        <end position="539"/>
    </location>
</feature>
<evidence type="ECO:0000256" key="4">
    <source>
        <dbReference type="ARBA" id="ARBA00022553"/>
    </source>
</evidence>
<reference evidence="12" key="1">
    <citation type="journal article" date="2006" name="Nature">
        <title>Deciphering the evolution and metabolism of an anammox bacterium from a community genome.</title>
        <authorList>
            <person name="Strous M."/>
            <person name="Pelletier E."/>
            <person name="Mangenot S."/>
            <person name="Rattei T."/>
            <person name="Lehner A."/>
            <person name="Taylor M.W."/>
            <person name="Horn M."/>
            <person name="Daims H."/>
            <person name="Bartol-Mavel D."/>
            <person name="Wincker P."/>
            <person name="Barbe V."/>
            <person name="Fonknechten N."/>
            <person name="Vallenet D."/>
            <person name="Segurens B."/>
            <person name="Schenowitz-Truong C."/>
            <person name="Medigue C."/>
            <person name="Collingro A."/>
            <person name="Snel B."/>
            <person name="Dutilh B.E."/>
            <person name="OpDenCamp H.J.M."/>
            <person name="vanDerDrift C."/>
            <person name="Cirpus I."/>
            <person name="vanDePas-Schoonen K.T."/>
            <person name="Harhangi H.R."/>
            <person name="vanNiftrik L."/>
            <person name="Schmid M."/>
            <person name="Keltjens J."/>
            <person name="vanDeVossenberg J."/>
            <person name="Kartal B."/>
            <person name="Meier H."/>
            <person name="Frishman D."/>
            <person name="Huynen M.A."/>
            <person name="Mewes H."/>
            <person name="Weissenbach J."/>
            <person name="Jetten M.S.M."/>
            <person name="Wagner M."/>
            <person name="LePaslier D."/>
        </authorList>
    </citation>
    <scope>NUCLEOTIDE SEQUENCE</scope>
</reference>
<evidence type="ECO:0000259" key="10">
    <source>
        <dbReference type="PROSITE" id="PS50109"/>
    </source>
</evidence>
<dbReference type="FunFam" id="3.30.565.10:FF:000006">
    <property type="entry name" value="Sensor histidine kinase WalK"/>
    <property type="match status" value="1"/>
</dbReference>
<dbReference type="GO" id="GO:0005886">
    <property type="term" value="C:plasma membrane"/>
    <property type="evidence" value="ECO:0007669"/>
    <property type="project" value="TreeGrafter"/>
</dbReference>
<dbReference type="InterPro" id="IPR005467">
    <property type="entry name" value="His_kinase_dom"/>
</dbReference>
<dbReference type="CDD" id="cd00082">
    <property type="entry name" value="HisKA"/>
    <property type="match status" value="1"/>
</dbReference>
<evidence type="ECO:0000313" key="12">
    <source>
        <dbReference type="EMBL" id="CAJ75083.1"/>
    </source>
</evidence>
<dbReference type="Gene3D" id="6.10.340.10">
    <property type="match status" value="1"/>
</dbReference>
<evidence type="ECO:0000313" key="13">
    <source>
        <dbReference type="EMBL" id="QII12517.1"/>
    </source>
</evidence>
<reference evidence="13 14" key="3">
    <citation type="submission" date="2020-02" db="EMBL/GenBank/DDBJ databases">
        <title>Newly sequenced genome of strain CSTR1 showed variability in Candidatus Kuenenia stuttgartiensis genomes.</title>
        <authorList>
            <person name="Ding C."/>
            <person name="Adrian L."/>
        </authorList>
    </citation>
    <scope>NUCLEOTIDE SEQUENCE [LARGE SCALE GENOMIC DNA]</scope>
    <source>
        <strain evidence="13 14">CSTR1</strain>
    </source>
</reference>
<dbReference type="SMART" id="SM00304">
    <property type="entry name" value="HAMP"/>
    <property type="match status" value="1"/>
</dbReference>
<dbReference type="InterPro" id="IPR003660">
    <property type="entry name" value="HAMP_dom"/>
</dbReference>
<organism evidence="12">
    <name type="scientific">Kuenenia stuttgartiensis</name>
    <dbReference type="NCBI Taxonomy" id="174633"/>
    <lineage>
        <taxon>Bacteria</taxon>
        <taxon>Pseudomonadati</taxon>
        <taxon>Planctomycetota</taxon>
        <taxon>Candidatus Brocadiia</taxon>
        <taxon>Candidatus Brocadiales</taxon>
        <taxon>Candidatus Brocadiaceae</taxon>
        <taxon>Candidatus Kuenenia</taxon>
    </lineage>
</organism>
<dbReference type="InterPro" id="IPR036890">
    <property type="entry name" value="HATPase_C_sf"/>
</dbReference>
<reference evidence="12" key="2">
    <citation type="submission" date="2006-01" db="EMBL/GenBank/DDBJ databases">
        <authorList>
            <person name="Genoscope"/>
        </authorList>
    </citation>
    <scope>NUCLEOTIDE SEQUENCE</scope>
</reference>
<dbReference type="AlphaFoldDB" id="Q1Q502"/>
<evidence type="ECO:0000256" key="8">
    <source>
        <dbReference type="ARBA" id="ARBA00023136"/>
    </source>
</evidence>
<dbReference type="PANTHER" id="PTHR43047">
    <property type="entry name" value="TWO-COMPONENT HISTIDINE PROTEIN KINASE"/>
    <property type="match status" value="1"/>
</dbReference>